<dbReference type="GO" id="GO:0043565">
    <property type="term" value="F:sequence-specific DNA binding"/>
    <property type="evidence" value="ECO:0007669"/>
    <property type="project" value="TreeGrafter"/>
</dbReference>
<dbReference type="Pfam" id="PF00126">
    <property type="entry name" value="HTH_1"/>
    <property type="match status" value="1"/>
</dbReference>
<dbReference type="AlphaFoldDB" id="A0A6A7NA96"/>
<name>A0A6A7NA96_9BURK</name>
<dbReference type="PANTHER" id="PTHR30537:SF26">
    <property type="entry name" value="GLYCINE CLEAVAGE SYSTEM TRANSCRIPTIONAL ACTIVATOR"/>
    <property type="match status" value="1"/>
</dbReference>
<evidence type="ECO:0000256" key="4">
    <source>
        <dbReference type="ARBA" id="ARBA00023163"/>
    </source>
</evidence>
<dbReference type="PANTHER" id="PTHR30537">
    <property type="entry name" value="HTH-TYPE TRANSCRIPTIONAL REGULATOR"/>
    <property type="match status" value="1"/>
</dbReference>
<evidence type="ECO:0000313" key="6">
    <source>
        <dbReference type="EMBL" id="MQA41931.1"/>
    </source>
</evidence>
<comment type="caution">
    <text evidence="6">The sequence shown here is derived from an EMBL/GenBank/DDBJ whole genome shotgun (WGS) entry which is preliminary data.</text>
</comment>
<dbReference type="Pfam" id="PF03466">
    <property type="entry name" value="LysR_substrate"/>
    <property type="match status" value="1"/>
</dbReference>
<dbReference type="RefSeq" id="WP_152841098.1">
    <property type="nucleotide sequence ID" value="NZ_WHUG01000016.1"/>
</dbReference>
<dbReference type="InterPro" id="IPR036390">
    <property type="entry name" value="WH_DNA-bd_sf"/>
</dbReference>
<dbReference type="SUPFAM" id="SSF46785">
    <property type="entry name" value="Winged helix' DNA-binding domain"/>
    <property type="match status" value="1"/>
</dbReference>
<comment type="similarity">
    <text evidence="1">Belongs to the LysR transcriptional regulatory family.</text>
</comment>
<protein>
    <submittedName>
        <fullName evidence="6">LysR family transcriptional regulator</fullName>
    </submittedName>
</protein>
<dbReference type="EMBL" id="WHUG01000016">
    <property type="protein sequence ID" value="MQA41931.1"/>
    <property type="molecule type" value="Genomic_DNA"/>
</dbReference>
<dbReference type="GO" id="GO:0003700">
    <property type="term" value="F:DNA-binding transcription factor activity"/>
    <property type="evidence" value="ECO:0007669"/>
    <property type="project" value="InterPro"/>
</dbReference>
<dbReference type="PROSITE" id="PS50931">
    <property type="entry name" value="HTH_LYSR"/>
    <property type="match status" value="1"/>
</dbReference>
<dbReference type="CDD" id="cd08432">
    <property type="entry name" value="PBP2_GcdR_TrpI_HvrB_AmpR_like"/>
    <property type="match status" value="1"/>
</dbReference>
<dbReference type="Gene3D" id="1.10.10.10">
    <property type="entry name" value="Winged helix-like DNA-binding domain superfamily/Winged helix DNA-binding domain"/>
    <property type="match status" value="1"/>
</dbReference>
<accession>A0A6A7NA96</accession>
<evidence type="ECO:0000256" key="3">
    <source>
        <dbReference type="ARBA" id="ARBA00023125"/>
    </source>
</evidence>
<gene>
    <name evidence="6" type="ORF">GEV02_27655</name>
</gene>
<evidence type="ECO:0000256" key="1">
    <source>
        <dbReference type="ARBA" id="ARBA00009437"/>
    </source>
</evidence>
<dbReference type="Proteomes" id="UP000440498">
    <property type="component" value="Unassembled WGS sequence"/>
</dbReference>
<dbReference type="InterPro" id="IPR000847">
    <property type="entry name" value="LysR_HTH_N"/>
</dbReference>
<dbReference type="FunFam" id="1.10.10.10:FF:000001">
    <property type="entry name" value="LysR family transcriptional regulator"/>
    <property type="match status" value="1"/>
</dbReference>
<dbReference type="InterPro" id="IPR036388">
    <property type="entry name" value="WH-like_DNA-bd_sf"/>
</dbReference>
<keyword evidence="7" id="KW-1185">Reference proteome</keyword>
<keyword evidence="4" id="KW-0804">Transcription</keyword>
<evidence type="ECO:0000259" key="5">
    <source>
        <dbReference type="PROSITE" id="PS50931"/>
    </source>
</evidence>
<dbReference type="SUPFAM" id="SSF53850">
    <property type="entry name" value="Periplasmic binding protein-like II"/>
    <property type="match status" value="1"/>
</dbReference>
<dbReference type="Gene3D" id="3.40.190.10">
    <property type="entry name" value="Periplasmic binding protein-like II"/>
    <property type="match status" value="2"/>
</dbReference>
<keyword evidence="3" id="KW-0238">DNA-binding</keyword>
<proteinExistence type="inferred from homology"/>
<evidence type="ECO:0000313" key="7">
    <source>
        <dbReference type="Proteomes" id="UP000440498"/>
    </source>
</evidence>
<sequence length="302" mass="32522">MTFRGLPPLASLRAFEATARLSSFKAAAAELFVTPTAISHQIRQLEAHLGVRVLDRTPRSVSLTADGRRLYEATVGAFDGILRVADDLRHGPRAQQLTLSSTTAFLSHWLVPRLGQIQALFPQLDLRLHASDAIVPLRQGAVDIAIRYGKGPYAGVAATPLAADRYAPVCSPALRIRSANDLRRARLIHIDGRTAPLPLPDWERWCAQAGITGIDTGSGLRFTDGMHAIQAAIAGNGVVLVSVVLVADALAEGLLVMPFEQTLAGDAYHFVCAPEVDSRADVVRLRDWFRETMAAASPPSAQ</sequence>
<reference evidence="6 7" key="1">
    <citation type="submission" date="2019-10" db="EMBL/GenBank/DDBJ databases">
        <title>Two novel species isolated from a subtropical stream in China.</title>
        <authorList>
            <person name="Lu H."/>
        </authorList>
    </citation>
    <scope>NUCLEOTIDE SEQUENCE [LARGE SCALE GENOMIC DNA]</scope>
    <source>
        <strain evidence="6 7">FT29W</strain>
    </source>
</reference>
<feature type="domain" description="HTH lysR-type" evidence="5">
    <location>
        <begin position="7"/>
        <end position="64"/>
    </location>
</feature>
<evidence type="ECO:0000256" key="2">
    <source>
        <dbReference type="ARBA" id="ARBA00023015"/>
    </source>
</evidence>
<keyword evidence="2" id="KW-0805">Transcription regulation</keyword>
<dbReference type="InterPro" id="IPR005119">
    <property type="entry name" value="LysR_subst-bd"/>
</dbReference>
<dbReference type="GO" id="GO:0006351">
    <property type="term" value="P:DNA-templated transcription"/>
    <property type="evidence" value="ECO:0007669"/>
    <property type="project" value="TreeGrafter"/>
</dbReference>
<organism evidence="6 7">
    <name type="scientific">Rugamonas aquatica</name>
    <dbReference type="NCBI Taxonomy" id="2743357"/>
    <lineage>
        <taxon>Bacteria</taxon>
        <taxon>Pseudomonadati</taxon>
        <taxon>Pseudomonadota</taxon>
        <taxon>Betaproteobacteria</taxon>
        <taxon>Burkholderiales</taxon>
        <taxon>Oxalobacteraceae</taxon>
        <taxon>Telluria group</taxon>
        <taxon>Rugamonas</taxon>
    </lineage>
</organism>
<dbReference type="InterPro" id="IPR058163">
    <property type="entry name" value="LysR-type_TF_proteobact-type"/>
</dbReference>